<feature type="region of interest" description="Disordered" evidence="8">
    <location>
        <begin position="459"/>
        <end position="529"/>
    </location>
</feature>
<evidence type="ECO:0000256" key="1">
    <source>
        <dbReference type="ARBA" id="ARBA00004319"/>
    </source>
</evidence>
<dbReference type="Pfam" id="PF13181">
    <property type="entry name" value="TPR_8"/>
    <property type="match status" value="2"/>
</dbReference>
<dbReference type="SUPFAM" id="SSF46565">
    <property type="entry name" value="Chaperone J-domain"/>
    <property type="match status" value="1"/>
</dbReference>
<comment type="caution">
    <text evidence="11">The sequence shown here is derived from an EMBL/GenBank/DDBJ whole genome shotgun (WGS) entry which is preliminary data.</text>
</comment>
<reference evidence="11" key="1">
    <citation type="journal article" date="2020" name="Stud. Mycol.">
        <title>101 Dothideomycetes genomes: a test case for predicting lifestyles and emergence of pathogens.</title>
        <authorList>
            <person name="Haridas S."/>
            <person name="Albert R."/>
            <person name="Binder M."/>
            <person name="Bloem J."/>
            <person name="Labutti K."/>
            <person name="Salamov A."/>
            <person name="Andreopoulos B."/>
            <person name="Baker S."/>
            <person name="Barry K."/>
            <person name="Bills G."/>
            <person name="Bluhm B."/>
            <person name="Cannon C."/>
            <person name="Castanera R."/>
            <person name="Culley D."/>
            <person name="Daum C."/>
            <person name="Ezra D."/>
            <person name="Gonzalez J."/>
            <person name="Henrissat B."/>
            <person name="Kuo A."/>
            <person name="Liang C."/>
            <person name="Lipzen A."/>
            <person name="Lutzoni F."/>
            <person name="Magnuson J."/>
            <person name="Mondo S."/>
            <person name="Nolan M."/>
            <person name="Ohm R."/>
            <person name="Pangilinan J."/>
            <person name="Park H.-J."/>
            <person name="Ramirez L."/>
            <person name="Alfaro M."/>
            <person name="Sun H."/>
            <person name="Tritt A."/>
            <person name="Yoshinaga Y."/>
            <person name="Zwiers L.-H."/>
            <person name="Turgeon B."/>
            <person name="Goodwin S."/>
            <person name="Spatafora J."/>
            <person name="Crous P."/>
            <person name="Grigoriev I."/>
        </authorList>
    </citation>
    <scope>NUCLEOTIDE SEQUENCE</scope>
    <source>
        <strain evidence="11">CBS 121410</strain>
    </source>
</reference>
<accession>A0A9P4LXX4</accession>
<dbReference type="EMBL" id="ML978731">
    <property type="protein sequence ID" value="KAF2085423.1"/>
    <property type="molecule type" value="Genomic_DNA"/>
</dbReference>
<keyword evidence="3" id="KW-0677">Repeat</keyword>
<dbReference type="PANTHER" id="PTHR44140">
    <property type="entry name" value="LD25575P"/>
    <property type="match status" value="1"/>
</dbReference>
<dbReference type="InterPro" id="IPR036869">
    <property type="entry name" value="J_dom_sf"/>
</dbReference>
<dbReference type="GO" id="GO:0034975">
    <property type="term" value="P:protein folding in endoplasmic reticulum"/>
    <property type="evidence" value="ECO:0007669"/>
    <property type="project" value="TreeGrafter"/>
</dbReference>
<evidence type="ECO:0000256" key="7">
    <source>
        <dbReference type="PROSITE-ProRule" id="PRU00339"/>
    </source>
</evidence>
<dbReference type="FunFam" id="1.25.40.10:FF:000224">
    <property type="entry name" value="DnaJ and TPR domain protein"/>
    <property type="match status" value="1"/>
</dbReference>
<dbReference type="GO" id="GO:0051787">
    <property type="term" value="F:misfolded protein binding"/>
    <property type="evidence" value="ECO:0007669"/>
    <property type="project" value="TreeGrafter"/>
</dbReference>
<feature type="chain" id="PRO_5040334030" description="Tetratricopeptide repeat and J domain-containing co-chaperone DNJ1" evidence="9">
    <location>
        <begin position="20"/>
        <end position="529"/>
    </location>
</feature>
<dbReference type="PROSITE" id="PS50005">
    <property type="entry name" value="TPR"/>
    <property type="match status" value="1"/>
</dbReference>
<evidence type="ECO:0000256" key="8">
    <source>
        <dbReference type="SAM" id="MobiDB-lite"/>
    </source>
</evidence>
<dbReference type="InterPro" id="IPR051727">
    <property type="entry name" value="DnaJ_C3_Co-chaperones"/>
</dbReference>
<dbReference type="InterPro" id="IPR019734">
    <property type="entry name" value="TPR_rpt"/>
</dbReference>
<dbReference type="Gene3D" id="1.25.40.10">
    <property type="entry name" value="Tetratricopeptide repeat domain"/>
    <property type="match status" value="1"/>
</dbReference>
<keyword evidence="4 7" id="KW-0802">TPR repeat</keyword>
<evidence type="ECO:0000259" key="10">
    <source>
        <dbReference type="PROSITE" id="PS50076"/>
    </source>
</evidence>
<feature type="compositionally biased region" description="Polar residues" evidence="8">
    <location>
        <begin position="471"/>
        <end position="480"/>
    </location>
</feature>
<protein>
    <recommendedName>
        <fullName evidence="6">Tetratricopeptide repeat and J domain-containing co-chaperone DNJ1</fullName>
    </recommendedName>
</protein>
<feature type="compositionally biased region" description="Gly residues" evidence="8">
    <location>
        <begin position="500"/>
        <end position="522"/>
    </location>
</feature>
<evidence type="ECO:0000256" key="4">
    <source>
        <dbReference type="ARBA" id="ARBA00022803"/>
    </source>
</evidence>
<dbReference type="InterPro" id="IPR001623">
    <property type="entry name" value="DnaJ_domain"/>
</dbReference>
<dbReference type="AlphaFoldDB" id="A0A9P4LXX4"/>
<evidence type="ECO:0000313" key="11">
    <source>
        <dbReference type="EMBL" id="KAF2085423.1"/>
    </source>
</evidence>
<dbReference type="Proteomes" id="UP000799776">
    <property type="component" value="Unassembled WGS sequence"/>
</dbReference>
<dbReference type="PRINTS" id="PR00625">
    <property type="entry name" value="JDOMAIN"/>
</dbReference>
<evidence type="ECO:0000313" key="12">
    <source>
        <dbReference type="Proteomes" id="UP000799776"/>
    </source>
</evidence>
<feature type="domain" description="J" evidence="10">
    <location>
        <begin position="401"/>
        <end position="470"/>
    </location>
</feature>
<keyword evidence="12" id="KW-1185">Reference proteome</keyword>
<dbReference type="SUPFAM" id="SSF48452">
    <property type="entry name" value="TPR-like"/>
    <property type="match status" value="3"/>
</dbReference>
<feature type="repeat" description="TPR" evidence="7">
    <location>
        <begin position="65"/>
        <end position="98"/>
    </location>
</feature>
<dbReference type="CDD" id="cd06257">
    <property type="entry name" value="DnaJ"/>
    <property type="match status" value="1"/>
</dbReference>
<dbReference type="GO" id="GO:0051087">
    <property type="term" value="F:protein-folding chaperone binding"/>
    <property type="evidence" value="ECO:0007669"/>
    <property type="project" value="TreeGrafter"/>
</dbReference>
<dbReference type="Pfam" id="PF00226">
    <property type="entry name" value="DnaJ"/>
    <property type="match status" value="1"/>
</dbReference>
<evidence type="ECO:0000256" key="2">
    <source>
        <dbReference type="ARBA" id="ARBA00022729"/>
    </source>
</evidence>
<proteinExistence type="predicted"/>
<dbReference type="FunFam" id="1.10.287.110:FF:000083">
    <property type="entry name" value="DnaJ and TPR domain protein"/>
    <property type="match status" value="1"/>
</dbReference>
<evidence type="ECO:0000256" key="6">
    <source>
        <dbReference type="ARBA" id="ARBA00073740"/>
    </source>
</evidence>
<dbReference type="SMART" id="SM00028">
    <property type="entry name" value="TPR"/>
    <property type="match status" value="5"/>
</dbReference>
<dbReference type="GO" id="GO:0005788">
    <property type="term" value="C:endoplasmic reticulum lumen"/>
    <property type="evidence" value="ECO:0007669"/>
    <property type="project" value="UniProtKB-SubCell"/>
</dbReference>
<evidence type="ECO:0000256" key="5">
    <source>
        <dbReference type="ARBA" id="ARBA00022824"/>
    </source>
</evidence>
<dbReference type="PANTHER" id="PTHR44140:SF2">
    <property type="entry name" value="LD25575P"/>
    <property type="match status" value="1"/>
</dbReference>
<sequence length="529" mass="58111">MLGPLYVLAVGAALPLALALSVADIPADTPVNQLISSANANLAAGKAQDALTYFDVAISRDPKNYLSLFKRGATYLSLGKESQAHSDFDKALAIKPDFEGALLQRAKLRSRNGDWSAARADYEAAGKIGGTEMAELDEAQAAAASAFEAEQKGDWEACVTSAGIAIIVAGAQLDLRRLRARCRFEKGEVIEGVSDLQHLLQISSSSNEPHLQSSAMTFYSLGETEKGLSQIRKCLQSDPDDKVCRKLMKREKAIEKQLREVRKFMEKRQFNSATKLLVPSGEDAGLMQDVKDDIKSYKEQGYIHKKSPDGLYIELVKMTCEAYVEMNNKKRAQPYCSEALSLDPTFLHGLILQAERQIDADDFDAAIRTLNDAKEHHGNTQKIQEMLQKANNLLRRSKQKDYYKVLGVSRDASEREIRKAYRQLVKQFHPDKATEQGITKEEAEKKIVAINEAYEVLSDPELKQRFDNGDDPNSQEQHGNPFQGSPFGGGAGGQQFFFKQGGGGGGQSFKFHAGGGGGGFPFQGGFPFP</sequence>
<dbReference type="Gene3D" id="1.10.287.110">
    <property type="entry name" value="DnaJ domain"/>
    <property type="match status" value="1"/>
</dbReference>
<feature type="signal peptide" evidence="9">
    <location>
        <begin position="1"/>
        <end position="19"/>
    </location>
</feature>
<evidence type="ECO:0000256" key="3">
    <source>
        <dbReference type="ARBA" id="ARBA00022737"/>
    </source>
</evidence>
<dbReference type="OrthoDB" id="1726119at2759"/>
<evidence type="ECO:0000256" key="9">
    <source>
        <dbReference type="SAM" id="SignalP"/>
    </source>
</evidence>
<comment type="subcellular location">
    <subcellularLocation>
        <location evidence="1">Endoplasmic reticulum lumen</location>
    </subcellularLocation>
</comment>
<organism evidence="11 12">
    <name type="scientific">Saccharata proteae CBS 121410</name>
    <dbReference type="NCBI Taxonomy" id="1314787"/>
    <lineage>
        <taxon>Eukaryota</taxon>
        <taxon>Fungi</taxon>
        <taxon>Dikarya</taxon>
        <taxon>Ascomycota</taxon>
        <taxon>Pezizomycotina</taxon>
        <taxon>Dothideomycetes</taxon>
        <taxon>Dothideomycetes incertae sedis</taxon>
        <taxon>Botryosphaeriales</taxon>
        <taxon>Saccharataceae</taxon>
        <taxon>Saccharata</taxon>
    </lineage>
</organism>
<gene>
    <name evidence="11" type="ORF">K490DRAFT_58813</name>
</gene>
<keyword evidence="2 9" id="KW-0732">Signal</keyword>
<name>A0A9P4LXX4_9PEZI</name>
<keyword evidence="5" id="KW-0256">Endoplasmic reticulum</keyword>
<dbReference type="InterPro" id="IPR011990">
    <property type="entry name" value="TPR-like_helical_dom_sf"/>
</dbReference>
<dbReference type="PROSITE" id="PS50076">
    <property type="entry name" value="DNAJ_2"/>
    <property type="match status" value="1"/>
</dbReference>
<dbReference type="SMART" id="SM00271">
    <property type="entry name" value="DnaJ"/>
    <property type="match status" value="1"/>
</dbReference>